<accession>A0A3L9MH09</accession>
<evidence type="ECO:0000313" key="3">
    <source>
        <dbReference type="Proteomes" id="UP000275348"/>
    </source>
</evidence>
<sequence length="114" mass="11968">MNFIINLLISALVVFGLANIMPGVSINGYGTAIIVALVIGLLNAFIRPILSILSLPITILTLGLFSFVITAVIILLASAIMGDSFHVDGFWYALLFGVVLGIVNSVVGSFVTSD</sequence>
<feature type="transmembrane region" description="Helical" evidence="1">
    <location>
        <begin position="53"/>
        <end position="77"/>
    </location>
</feature>
<dbReference type="RefSeq" id="WP_121933420.1">
    <property type="nucleotide sequence ID" value="NZ_RDOJ01000002.1"/>
</dbReference>
<protein>
    <submittedName>
        <fullName evidence="2">Phage holin family protein</fullName>
    </submittedName>
</protein>
<dbReference type="InterPro" id="IPR007165">
    <property type="entry name" value="Phage_holin_4_2"/>
</dbReference>
<name>A0A3L9MH09_9FLAO</name>
<keyword evidence="1" id="KW-1133">Transmembrane helix</keyword>
<dbReference type="PANTHER" id="PTHR37309">
    <property type="entry name" value="SLR0284 PROTEIN"/>
    <property type="match status" value="1"/>
</dbReference>
<keyword evidence="1" id="KW-0812">Transmembrane</keyword>
<feature type="transmembrane region" description="Helical" evidence="1">
    <location>
        <begin position="28"/>
        <end position="46"/>
    </location>
</feature>
<reference evidence="2 3" key="1">
    <citation type="submission" date="2018-10" db="EMBL/GenBank/DDBJ databases">
        <authorList>
            <person name="Chen X."/>
        </authorList>
    </citation>
    <scope>NUCLEOTIDE SEQUENCE [LARGE SCALE GENOMIC DNA]</scope>
    <source>
        <strain evidence="2 3">YIM 102668</strain>
    </source>
</reference>
<keyword evidence="3" id="KW-1185">Reference proteome</keyword>
<dbReference type="OrthoDB" id="6402664at2"/>
<evidence type="ECO:0000313" key="2">
    <source>
        <dbReference type="EMBL" id="RLZ12207.1"/>
    </source>
</evidence>
<proteinExistence type="predicted"/>
<dbReference type="Pfam" id="PF04020">
    <property type="entry name" value="Phage_holin_4_2"/>
    <property type="match status" value="1"/>
</dbReference>
<gene>
    <name evidence="2" type="ORF">EAH69_01390</name>
</gene>
<dbReference type="Proteomes" id="UP000275348">
    <property type="component" value="Unassembled WGS sequence"/>
</dbReference>
<feature type="transmembrane region" description="Helical" evidence="1">
    <location>
        <begin position="89"/>
        <end position="111"/>
    </location>
</feature>
<organism evidence="2 3">
    <name type="scientific">Faecalibacter macacae</name>
    <dbReference type="NCBI Taxonomy" id="1859289"/>
    <lineage>
        <taxon>Bacteria</taxon>
        <taxon>Pseudomonadati</taxon>
        <taxon>Bacteroidota</taxon>
        <taxon>Flavobacteriia</taxon>
        <taxon>Flavobacteriales</taxon>
        <taxon>Weeksellaceae</taxon>
        <taxon>Faecalibacter</taxon>
    </lineage>
</organism>
<evidence type="ECO:0000256" key="1">
    <source>
        <dbReference type="SAM" id="Phobius"/>
    </source>
</evidence>
<dbReference type="AlphaFoldDB" id="A0A3L9MH09"/>
<keyword evidence="1" id="KW-0472">Membrane</keyword>
<dbReference type="EMBL" id="RDOJ01000002">
    <property type="protein sequence ID" value="RLZ12207.1"/>
    <property type="molecule type" value="Genomic_DNA"/>
</dbReference>
<comment type="caution">
    <text evidence="2">The sequence shown here is derived from an EMBL/GenBank/DDBJ whole genome shotgun (WGS) entry which is preliminary data.</text>
</comment>
<dbReference type="PANTHER" id="PTHR37309:SF1">
    <property type="entry name" value="SLR0284 PROTEIN"/>
    <property type="match status" value="1"/>
</dbReference>